<reference evidence="5 6" key="1">
    <citation type="journal article" date="2004" name="Science">
        <title>The genome of the diatom Thalassiosira pseudonana: ecology, evolution, and metabolism.</title>
        <authorList>
            <person name="Armbrust E.V."/>
            <person name="Berges J.A."/>
            <person name="Bowler C."/>
            <person name="Green B.R."/>
            <person name="Martinez D."/>
            <person name="Putnam N.H."/>
            <person name="Zhou S."/>
            <person name="Allen A.E."/>
            <person name="Apt K.E."/>
            <person name="Bechner M."/>
            <person name="Brzezinski M.A."/>
            <person name="Chaal B.K."/>
            <person name="Chiovitti A."/>
            <person name="Davis A.K."/>
            <person name="Demarest M.S."/>
            <person name="Detter J.C."/>
            <person name="Glavina T."/>
            <person name="Goodstein D."/>
            <person name="Hadi M.Z."/>
            <person name="Hellsten U."/>
            <person name="Hildebrand M."/>
            <person name="Jenkins B.D."/>
            <person name="Jurka J."/>
            <person name="Kapitonov V.V."/>
            <person name="Kroger N."/>
            <person name="Lau W.W."/>
            <person name="Lane T.W."/>
            <person name="Larimer F.W."/>
            <person name="Lippmeier J.C."/>
            <person name="Lucas S."/>
            <person name="Medina M."/>
            <person name="Montsant A."/>
            <person name="Obornik M."/>
            <person name="Parker M.S."/>
            <person name="Palenik B."/>
            <person name="Pazour G.J."/>
            <person name="Richardson P.M."/>
            <person name="Rynearson T.A."/>
            <person name="Saito M.A."/>
            <person name="Schwartz D.C."/>
            <person name="Thamatrakoln K."/>
            <person name="Valentin K."/>
            <person name="Vardi A."/>
            <person name="Wilkerson F.P."/>
            <person name="Rokhsar D.S."/>
        </authorList>
    </citation>
    <scope>NUCLEOTIDE SEQUENCE [LARGE SCALE GENOMIC DNA]</scope>
    <source>
        <strain evidence="5 6">CCMP1335</strain>
    </source>
</reference>
<gene>
    <name evidence="5" type="ORF">THAPSDRAFT_11709</name>
</gene>
<keyword evidence="3" id="KW-0812">Transmembrane</keyword>
<keyword evidence="3" id="KW-1133">Transmembrane helix</keyword>
<dbReference type="InterPro" id="IPR036514">
    <property type="entry name" value="SGNH_hydro_sf"/>
</dbReference>
<dbReference type="PANTHER" id="PTHR11852:SF0">
    <property type="entry name" value="PLATELET-ACTIVATING FACTOR ACETYLHYDROLASE IB SUBUNIT BETA HOMOLOG"/>
    <property type="match status" value="1"/>
</dbReference>
<sequence length="480" mass="53842">MVRRRKFRLLLAPISVPSPSTHTSTYRSSCAKYALLIVAPLLFVGLIVVTQRRQQQQHQEGDGGLGMKVQVKGKGIYGKKEEQMKMIKSVHYKYSKVNIVNGTVKEDVTVAEASTSTPFDYIGDIDPTKPLPWSKEEEDWWNFHDLLVQRVKASDSFPTTTTIHMSHGKDGENSDGEDATTSTSYLPQLVFFGDSITEGWNGTSFGNSPSSFRMWSSNEPTLIRETFNKHFGSNSEWGKRALRPPLILGISGSKTYDFIWRIENGEFPTSRLIESDYEVGGGEETNSSFELNRLERIYIVLMGTNNLGGGMLPEPTVQGMDAVGRKILQLHQESSLGTPAAILFSELLPRQDDHRATKMCPPRCKDLETLEPYTSFMPAIDKVNRALPGVLGGWRADYPNSKIALLSAQKEEDGLGESEHEDSITTIRCGKEMFAIDNDDEFHSYMPDGLHPNARGYDLWARCLKRGLEVIMEDTMNLLR</sequence>
<evidence type="ECO:0000256" key="3">
    <source>
        <dbReference type="SAM" id="Phobius"/>
    </source>
</evidence>
<evidence type="ECO:0000256" key="2">
    <source>
        <dbReference type="SAM" id="MobiDB-lite"/>
    </source>
</evidence>
<dbReference type="InParanoid" id="B8CFB8"/>
<dbReference type="Gene3D" id="3.40.50.1110">
    <property type="entry name" value="SGNH hydrolase"/>
    <property type="match status" value="1"/>
</dbReference>
<dbReference type="HOGENOM" id="CLU_569272_0_0_1"/>
<dbReference type="SUPFAM" id="SSF52266">
    <property type="entry name" value="SGNH hydrolase"/>
    <property type="match status" value="1"/>
</dbReference>
<keyword evidence="6" id="KW-1185">Reference proteome</keyword>
<evidence type="ECO:0000256" key="1">
    <source>
        <dbReference type="ARBA" id="ARBA00038184"/>
    </source>
</evidence>
<dbReference type="Pfam" id="PF13472">
    <property type="entry name" value="Lipase_GDSL_2"/>
    <property type="match status" value="1"/>
</dbReference>
<proteinExistence type="inferred from homology"/>
<dbReference type="PaxDb" id="35128-Thaps11709"/>
<feature type="domain" description="SGNH hydrolase-type esterase" evidence="4">
    <location>
        <begin position="191"/>
        <end position="459"/>
    </location>
</feature>
<dbReference type="GeneID" id="7442792"/>
<evidence type="ECO:0000313" key="5">
    <source>
        <dbReference type="EMBL" id="EED87772.1"/>
    </source>
</evidence>
<accession>B8CFB8</accession>
<organism evidence="5 6">
    <name type="scientific">Thalassiosira pseudonana</name>
    <name type="common">Marine diatom</name>
    <name type="synonym">Cyclotella nana</name>
    <dbReference type="NCBI Taxonomy" id="35128"/>
    <lineage>
        <taxon>Eukaryota</taxon>
        <taxon>Sar</taxon>
        <taxon>Stramenopiles</taxon>
        <taxon>Ochrophyta</taxon>
        <taxon>Bacillariophyta</taxon>
        <taxon>Coscinodiscophyceae</taxon>
        <taxon>Thalassiosirophycidae</taxon>
        <taxon>Thalassiosirales</taxon>
        <taxon>Thalassiosiraceae</taxon>
        <taxon>Thalassiosira</taxon>
    </lineage>
</organism>
<dbReference type="AlphaFoldDB" id="B8CFB8"/>
<feature type="transmembrane region" description="Helical" evidence="3">
    <location>
        <begin position="33"/>
        <end position="50"/>
    </location>
</feature>
<evidence type="ECO:0000259" key="4">
    <source>
        <dbReference type="Pfam" id="PF13472"/>
    </source>
</evidence>
<reference evidence="5 6" key="2">
    <citation type="journal article" date="2008" name="Nature">
        <title>The Phaeodactylum genome reveals the evolutionary history of diatom genomes.</title>
        <authorList>
            <person name="Bowler C."/>
            <person name="Allen A.E."/>
            <person name="Badger J.H."/>
            <person name="Grimwood J."/>
            <person name="Jabbari K."/>
            <person name="Kuo A."/>
            <person name="Maheswari U."/>
            <person name="Martens C."/>
            <person name="Maumus F."/>
            <person name="Otillar R.P."/>
            <person name="Rayko E."/>
            <person name="Salamov A."/>
            <person name="Vandepoele K."/>
            <person name="Beszteri B."/>
            <person name="Gruber A."/>
            <person name="Heijde M."/>
            <person name="Katinka M."/>
            <person name="Mock T."/>
            <person name="Valentin K."/>
            <person name="Verret F."/>
            <person name="Berges J.A."/>
            <person name="Brownlee C."/>
            <person name="Cadoret J.P."/>
            <person name="Chiovitti A."/>
            <person name="Choi C.J."/>
            <person name="Coesel S."/>
            <person name="De Martino A."/>
            <person name="Detter J.C."/>
            <person name="Durkin C."/>
            <person name="Falciatore A."/>
            <person name="Fournet J."/>
            <person name="Haruta M."/>
            <person name="Huysman M.J."/>
            <person name="Jenkins B.D."/>
            <person name="Jiroutova K."/>
            <person name="Jorgensen R.E."/>
            <person name="Joubert Y."/>
            <person name="Kaplan A."/>
            <person name="Kroger N."/>
            <person name="Kroth P.G."/>
            <person name="La Roche J."/>
            <person name="Lindquist E."/>
            <person name="Lommer M."/>
            <person name="Martin-Jezequel V."/>
            <person name="Lopez P.J."/>
            <person name="Lucas S."/>
            <person name="Mangogna M."/>
            <person name="McGinnis K."/>
            <person name="Medlin L.K."/>
            <person name="Montsant A."/>
            <person name="Oudot-Le Secq M.P."/>
            <person name="Napoli C."/>
            <person name="Obornik M."/>
            <person name="Parker M.S."/>
            <person name="Petit J.L."/>
            <person name="Porcel B.M."/>
            <person name="Poulsen N."/>
            <person name="Robison M."/>
            <person name="Rychlewski L."/>
            <person name="Rynearson T.A."/>
            <person name="Schmutz J."/>
            <person name="Shapiro H."/>
            <person name="Siaut M."/>
            <person name="Stanley M."/>
            <person name="Sussman M.R."/>
            <person name="Taylor A.R."/>
            <person name="Vardi A."/>
            <person name="von Dassow P."/>
            <person name="Vyverman W."/>
            <person name="Willis A."/>
            <person name="Wyrwicz L.S."/>
            <person name="Rokhsar D.S."/>
            <person name="Weissenbach J."/>
            <person name="Armbrust E.V."/>
            <person name="Green B.R."/>
            <person name="Van de Peer Y."/>
            <person name="Grigoriev I.V."/>
        </authorList>
    </citation>
    <scope>NUCLEOTIDE SEQUENCE [LARGE SCALE GENOMIC DNA]</scope>
    <source>
        <strain evidence="5 6">CCMP1335</strain>
    </source>
</reference>
<feature type="region of interest" description="Disordered" evidence="2">
    <location>
        <begin position="162"/>
        <end position="181"/>
    </location>
</feature>
<name>B8CFB8_THAPS</name>
<keyword evidence="3" id="KW-0472">Membrane</keyword>
<dbReference type="PANTHER" id="PTHR11852">
    <property type="entry name" value="PLATELET-ACTIVATING FACTOR ACETYLHYDROLASE"/>
    <property type="match status" value="1"/>
</dbReference>
<protein>
    <recommendedName>
        <fullName evidence="4">SGNH hydrolase-type esterase domain-containing protein</fullName>
    </recommendedName>
</protein>
<evidence type="ECO:0000313" key="6">
    <source>
        <dbReference type="Proteomes" id="UP000001449"/>
    </source>
</evidence>
<dbReference type="eggNOG" id="ENOG502T3KB">
    <property type="taxonomic scope" value="Eukaryota"/>
</dbReference>
<dbReference type="RefSeq" id="XP_002294992.1">
    <property type="nucleotide sequence ID" value="XM_002294956.1"/>
</dbReference>
<dbReference type="EMBL" id="CM000653">
    <property type="protein sequence ID" value="EED87772.1"/>
    <property type="molecule type" value="Genomic_DNA"/>
</dbReference>
<dbReference type="KEGG" id="tps:THAPSDRAFT_11709"/>
<dbReference type="InterPro" id="IPR013830">
    <property type="entry name" value="SGNH_hydro"/>
</dbReference>
<dbReference type="Proteomes" id="UP000001449">
    <property type="component" value="Chromosome 22"/>
</dbReference>
<comment type="similarity">
    <text evidence="1">Belongs to the 'GDSL' lipolytic enzyme family. Platelet-activating factor acetylhydrolase IB beta/gamma subunits subfamily.</text>
</comment>